<dbReference type="RefSeq" id="WP_015247643.1">
    <property type="nucleotide sequence ID" value="NC_019892.1"/>
</dbReference>
<dbReference type="Pfam" id="PF14717">
    <property type="entry name" value="DUF4465"/>
    <property type="match status" value="1"/>
</dbReference>
<dbReference type="Gene3D" id="2.60.120.1350">
    <property type="entry name" value="Protein of unknown function DUF4465"/>
    <property type="match status" value="1"/>
</dbReference>
<evidence type="ECO:0000256" key="1">
    <source>
        <dbReference type="SAM" id="SignalP"/>
    </source>
</evidence>
<dbReference type="KEGG" id="saci:Sinac_4321"/>
<gene>
    <name evidence="2" type="ordered locus">Sinac_4321</name>
</gene>
<keyword evidence="1" id="KW-0732">Signal</keyword>
<protein>
    <recommendedName>
        <fullName evidence="4">DUF4465 domain-containing protein</fullName>
    </recommendedName>
</protein>
<dbReference type="STRING" id="886293.Sinac_4321"/>
<evidence type="ECO:0000313" key="2">
    <source>
        <dbReference type="EMBL" id="AGA28519.1"/>
    </source>
</evidence>
<dbReference type="eggNOG" id="ENOG5032GIQ">
    <property type="taxonomic scope" value="Bacteria"/>
</dbReference>
<dbReference type="AlphaFoldDB" id="L0DGL1"/>
<evidence type="ECO:0000313" key="3">
    <source>
        <dbReference type="Proteomes" id="UP000010798"/>
    </source>
</evidence>
<reference evidence="2 3" key="1">
    <citation type="submission" date="2012-02" db="EMBL/GenBank/DDBJ databases">
        <title>Complete sequence of chromosome of Singulisphaera acidiphila DSM 18658.</title>
        <authorList>
            <consortium name="US DOE Joint Genome Institute (JGI-PGF)"/>
            <person name="Lucas S."/>
            <person name="Copeland A."/>
            <person name="Lapidus A."/>
            <person name="Glavina del Rio T."/>
            <person name="Dalin E."/>
            <person name="Tice H."/>
            <person name="Bruce D."/>
            <person name="Goodwin L."/>
            <person name="Pitluck S."/>
            <person name="Peters L."/>
            <person name="Ovchinnikova G."/>
            <person name="Chertkov O."/>
            <person name="Kyrpides N."/>
            <person name="Mavromatis K."/>
            <person name="Ivanova N."/>
            <person name="Brettin T."/>
            <person name="Detter J.C."/>
            <person name="Han C."/>
            <person name="Larimer F."/>
            <person name="Land M."/>
            <person name="Hauser L."/>
            <person name="Markowitz V."/>
            <person name="Cheng J.-F."/>
            <person name="Hugenholtz P."/>
            <person name="Woyke T."/>
            <person name="Wu D."/>
            <person name="Tindall B."/>
            <person name="Pomrenke H."/>
            <person name="Brambilla E."/>
            <person name="Klenk H.-P."/>
            <person name="Eisen J.A."/>
        </authorList>
    </citation>
    <scope>NUCLEOTIDE SEQUENCE [LARGE SCALE GENOMIC DNA]</scope>
    <source>
        <strain evidence="3">ATCC BAA-1392 / DSM 18658 / VKM B-2454 / MOB10</strain>
    </source>
</reference>
<keyword evidence="3" id="KW-1185">Reference proteome</keyword>
<dbReference type="Proteomes" id="UP000010798">
    <property type="component" value="Chromosome"/>
</dbReference>
<dbReference type="OrthoDB" id="8562952at2"/>
<sequence length="260" mass="28064">MNRYFAMALLLASFAATADASPITTTFESFSLTSESYLNDAGPSGFFLSDGHKFNNDYNSSYDAWYGWSISNTTDTTTPGYLNQYSAITGGGAGGSDTYAVGYTYGTPAFDNLYLDPEDPDYEITNPFHPSDTTIVLAEGTSPDSIQITNTTYTYLAVRDGDPYNFGSAFDEGDYLLLDIRGYDSSGNLVGVVSFYLADYLSANPANWSIVDSWETVDLSSLAGSATLRFGIQSSQNDPTYGVNPPAYFAADNFVVTTTP</sequence>
<dbReference type="EMBL" id="CP003364">
    <property type="protein sequence ID" value="AGA28519.1"/>
    <property type="molecule type" value="Genomic_DNA"/>
</dbReference>
<dbReference type="HOGENOM" id="CLU_068673_0_0_0"/>
<organism evidence="2 3">
    <name type="scientific">Singulisphaera acidiphila (strain ATCC BAA-1392 / DSM 18658 / VKM B-2454 / MOB10)</name>
    <dbReference type="NCBI Taxonomy" id="886293"/>
    <lineage>
        <taxon>Bacteria</taxon>
        <taxon>Pseudomonadati</taxon>
        <taxon>Planctomycetota</taxon>
        <taxon>Planctomycetia</taxon>
        <taxon>Isosphaerales</taxon>
        <taxon>Isosphaeraceae</taxon>
        <taxon>Singulisphaera</taxon>
    </lineage>
</organism>
<dbReference type="InterPro" id="IPR027828">
    <property type="entry name" value="DUF4465"/>
</dbReference>
<feature type="chain" id="PRO_5003940783" description="DUF4465 domain-containing protein" evidence="1">
    <location>
        <begin position="21"/>
        <end position="260"/>
    </location>
</feature>
<name>L0DGL1_SINAD</name>
<proteinExistence type="predicted"/>
<evidence type="ECO:0008006" key="4">
    <source>
        <dbReference type="Google" id="ProtNLM"/>
    </source>
</evidence>
<feature type="signal peptide" evidence="1">
    <location>
        <begin position="1"/>
        <end position="20"/>
    </location>
</feature>
<accession>L0DGL1</accession>